<organism evidence="2 3">
    <name type="scientific">Aspergillus keveii</name>
    <dbReference type="NCBI Taxonomy" id="714993"/>
    <lineage>
        <taxon>Eukaryota</taxon>
        <taxon>Fungi</taxon>
        <taxon>Dikarya</taxon>
        <taxon>Ascomycota</taxon>
        <taxon>Pezizomycotina</taxon>
        <taxon>Eurotiomycetes</taxon>
        <taxon>Eurotiomycetidae</taxon>
        <taxon>Eurotiales</taxon>
        <taxon>Aspergillaceae</taxon>
        <taxon>Aspergillus</taxon>
        <taxon>Aspergillus subgen. Nidulantes</taxon>
    </lineage>
</organism>
<dbReference type="PANTHER" id="PTHR37017">
    <property type="entry name" value="AB HYDROLASE-1 DOMAIN-CONTAINING PROTEIN-RELATED"/>
    <property type="match status" value="1"/>
</dbReference>
<comment type="caution">
    <text evidence="2">The sequence shown here is derived from an EMBL/GenBank/DDBJ whole genome shotgun (WGS) entry which is preliminary data.</text>
</comment>
<dbReference type="SUPFAM" id="SSF53474">
    <property type="entry name" value="alpha/beta-Hydrolases"/>
    <property type="match status" value="1"/>
</dbReference>
<evidence type="ECO:0000313" key="3">
    <source>
        <dbReference type="Proteomes" id="UP001610563"/>
    </source>
</evidence>
<dbReference type="Pfam" id="PF12697">
    <property type="entry name" value="Abhydrolase_6"/>
    <property type="match status" value="1"/>
</dbReference>
<protein>
    <submittedName>
        <fullName evidence="2">Alpha/beta hydrolase fold-1</fullName>
    </submittedName>
</protein>
<dbReference type="InterPro" id="IPR000073">
    <property type="entry name" value="AB_hydrolase_1"/>
</dbReference>
<dbReference type="Gene3D" id="3.40.50.1820">
    <property type="entry name" value="alpha/beta hydrolase"/>
    <property type="match status" value="1"/>
</dbReference>
<dbReference type="InterPro" id="IPR052897">
    <property type="entry name" value="Sec-Metab_Biosynth_Hydrolase"/>
</dbReference>
<accession>A0ABR4FPP5</accession>
<dbReference type="InterPro" id="IPR029058">
    <property type="entry name" value="AB_hydrolase_fold"/>
</dbReference>
<dbReference type="GO" id="GO:0016787">
    <property type="term" value="F:hydrolase activity"/>
    <property type="evidence" value="ECO:0007669"/>
    <property type="project" value="UniProtKB-KW"/>
</dbReference>
<name>A0ABR4FPP5_9EURO</name>
<evidence type="ECO:0000259" key="1">
    <source>
        <dbReference type="Pfam" id="PF12697"/>
    </source>
</evidence>
<proteinExistence type="predicted"/>
<gene>
    <name evidence="2" type="ORF">BJX66DRAFT_343260</name>
</gene>
<keyword evidence="2" id="KW-0378">Hydrolase</keyword>
<evidence type="ECO:0000313" key="2">
    <source>
        <dbReference type="EMBL" id="KAL2785244.1"/>
    </source>
</evidence>
<dbReference type="EMBL" id="JBFTWV010000150">
    <property type="protein sequence ID" value="KAL2785244.1"/>
    <property type="molecule type" value="Genomic_DNA"/>
</dbReference>
<reference evidence="2 3" key="1">
    <citation type="submission" date="2024-07" db="EMBL/GenBank/DDBJ databases">
        <title>Section-level genome sequencing and comparative genomics of Aspergillus sections Usti and Cavernicolus.</title>
        <authorList>
            <consortium name="Lawrence Berkeley National Laboratory"/>
            <person name="Nybo J.L."/>
            <person name="Vesth T.C."/>
            <person name="Theobald S."/>
            <person name="Frisvad J.C."/>
            <person name="Larsen T.O."/>
            <person name="Kjaerboelling I."/>
            <person name="Rothschild-Mancinelli K."/>
            <person name="Lyhne E.K."/>
            <person name="Kogle M.E."/>
            <person name="Barry K."/>
            <person name="Clum A."/>
            <person name="Na H."/>
            <person name="Ledsgaard L."/>
            <person name="Lin J."/>
            <person name="Lipzen A."/>
            <person name="Kuo A."/>
            <person name="Riley R."/>
            <person name="Mondo S."/>
            <person name="Labutti K."/>
            <person name="Haridas S."/>
            <person name="Pangalinan J."/>
            <person name="Salamov A.A."/>
            <person name="Simmons B.A."/>
            <person name="Magnuson J.K."/>
            <person name="Chen J."/>
            <person name="Drula E."/>
            <person name="Henrissat B."/>
            <person name="Wiebenga A."/>
            <person name="Lubbers R.J."/>
            <person name="Gomes A.C."/>
            <person name="Makela M.R."/>
            <person name="Stajich J."/>
            <person name="Grigoriev I.V."/>
            <person name="Mortensen U.H."/>
            <person name="De Vries R.P."/>
            <person name="Baker S.E."/>
            <person name="Andersen M.R."/>
        </authorList>
    </citation>
    <scope>NUCLEOTIDE SEQUENCE [LARGE SCALE GENOMIC DNA]</scope>
    <source>
        <strain evidence="2 3">CBS 209.92</strain>
    </source>
</reference>
<feature type="domain" description="AB hydrolase-1" evidence="1">
    <location>
        <begin position="9"/>
        <end position="254"/>
    </location>
</feature>
<dbReference type="PANTHER" id="PTHR37017:SF11">
    <property type="entry name" value="ESTERASE_LIPASE_THIOESTERASE DOMAIN-CONTAINING PROTEIN"/>
    <property type="match status" value="1"/>
</dbReference>
<keyword evidence="3" id="KW-1185">Reference proteome</keyword>
<dbReference type="Proteomes" id="UP001610563">
    <property type="component" value="Unassembled WGS sequence"/>
</dbReference>
<sequence>MVSPPPPTIVFIPGAWHTMEYYNHVRSLLEAKGYPTVGVPLPSVGSTATMADDAVAIHAVTAHLVAEGKRVVLVMHSYGGIPGTESARGLAWRKRTAFGGGNEGKGGDKLSGSEGGIVALVYLAAYLLSEGMSVMSFGSGGGMPEWLTVENGMISYETKAAVANLYGDLLPDRQHKAEVWASKLKPHSAVSWAGEITYPAHRDIPATYLLCTQDRSIPLDLQERFVGFAQGEITTRTCDSAHSPMIPMPGVVVDTIVEVVEGVGRGPE</sequence>